<feature type="transmembrane region" description="Helical" evidence="7">
    <location>
        <begin position="188"/>
        <end position="205"/>
    </location>
</feature>
<feature type="transmembrane region" description="Helical" evidence="7">
    <location>
        <begin position="325"/>
        <end position="346"/>
    </location>
</feature>
<feature type="transmembrane region" description="Helical" evidence="7">
    <location>
        <begin position="97"/>
        <end position="116"/>
    </location>
</feature>
<evidence type="ECO:0000256" key="7">
    <source>
        <dbReference type="RuleBase" id="RU368015"/>
    </source>
</evidence>
<dbReference type="GO" id="GO:0016020">
    <property type="term" value="C:membrane"/>
    <property type="evidence" value="ECO:0007669"/>
    <property type="project" value="UniProtKB-SubCell"/>
</dbReference>
<evidence type="ECO:0000256" key="2">
    <source>
        <dbReference type="ARBA" id="ARBA00006213"/>
    </source>
</evidence>
<dbReference type="SUPFAM" id="SSF103481">
    <property type="entry name" value="Multidrug resistance efflux transporter EmrE"/>
    <property type="match status" value="1"/>
</dbReference>
<keyword evidence="3 7" id="KW-0813">Transport</keyword>
<feature type="compositionally biased region" description="Polar residues" evidence="8">
    <location>
        <begin position="1"/>
        <end position="24"/>
    </location>
</feature>
<feature type="transmembrane region" description="Helical" evidence="7">
    <location>
        <begin position="137"/>
        <end position="157"/>
    </location>
</feature>
<organism evidence="9 10">
    <name type="scientific">Flemingia macrophylla</name>
    <dbReference type="NCBI Taxonomy" id="520843"/>
    <lineage>
        <taxon>Eukaryota</taxon>
        <taxon>Viridiplantae</taxon>
        <taxon>Streptophyta</taxon>
        <taxon>Embryophyta</taxon>
        <taxon>Tracheophyta</taxon>
        <taxon>Spermatophyta</taxon>
        <taxon>Magnoliopsida</taxon>
        <taxon>eudicotyledons</taxon>
        <taxon>Gunneridae</taxon>
        <taxon>Pentapetalae</taxon>
        <taxon>rosids</taxon>
        <taxon>fabids</taxon>
        <taxon>Fabales</taxon>
        <taxon>Fabaceae</taxon>
        <taxon>Papilionoideae</taxon>
        <taxon>50 kb inversion clade</taxon>
        <taxon>NPAAA clade</taxon>
        <taxon>indigoferoid/millettioid clade</taxon>
        <taxon>Phaseoleae</taxon>
        <taxon>Flemingia</taxon>
    </lineage>
</organism>
<dbReference type="GO" id="GO:0005345">
    <property type="term" value="F:purine nucleobase transmembrane transporter activity"/>
    <property type="evidence" value="ECO:0007669"/>
    <property type="project" value="UniProtKB-UniRule"/>
</dbReference>
<evidence type="ECO:0000313" key="9">
    <source>
        <dbReference type="EMBL" id="KAL2340106.1"/>
    </source>
</evidence>
<evidence type="ECO:0000256" key="1">
    <source>
        <dbReference type="ARBA" id="ARBA00004141"/>
    </source>
</evidence>
<dbReference type="Proteomes" id="UP001603857">
    <property type="component" value="Unassembled WGS sequence"/>
</dbReference>
<keyword evidence="4 7" id="KW-0812">Transmembrane</keyword>
<comment type="caution">
    <text evidence="9">The sequence shown here is derived from an EMBL/GenBank/DDBJ whole genome shotgun (WGS) entry which is preliminary data.</text>
</comment>
<dbReference type="EMBL" id="JBGMDY010000003">
    <property type="protein sequence ID" value="KAL2340106.1"/>
    <property type="molecule type" value="Genomic_DNA"/>
</dbReference>
<protein>
    <recommendedName>
        <fullName evidence="7">Probable purine permease</fullName>
    </recommendedName>
</protein>
<sequence length="405" mass="45120">MSATSQTPPFQHQFPGTSPPQNGIESIDQEGKEELSHSNRTSTMDNNEQHHREDQKSMTNSRYMPLLVVNYLMLFVGSLSSSLLSKFYFIHKGSNKWVSSWVQCAGFPLLLIPIFLPRRSTRKPFTDFTPRMLLYSILVGLMLGFNNLLISWGVAYLPVSTSALLLSSQLAFTLILSAIIVKQKINFSNLNCVILLTLSSIILALDSSHQRPEGLTKRNYFIGFFCTIGAGLLFSLYLPVMEKIYRTVYCYEMVMEIQLVMEIAATVLATVGMACDGGFSGIREEADRVFDLGPTAYWVTIMATVVTWQWCFTGTAGMVFLTSSLTGGICSTALLSMNVLGGVVVYRDPFGGFKAVSTVLCVWGFCSYVFGMHVRKKLENAQTRNSNGRESFSELVPLEIRDEVC</sequence>
<dbReference type="PANTHER" id="PTHR31376">
    <property type="entry name" value="OS09G0467300 PROTEIN-RELATED"/>
    <property type="match status" value="1"/>
</dbReference>
<dbReference type="GO" id="GO:0015211">
    <property type="term" value="F:purine nucleoside transmembrane transporter activity"/>
    <property type="evidence" value="ECO:0007669"/>
    <property type="project" value="UniProtKB-UniRule"/>
</dbReference>
<keyword evidence="6 7" id="KW-0472">Membrane</keyword>
<feature type="transmembrane region" description="Helical" evidence="7">
    <location>
        <begin position="163"/>
        <end position="181"/>
    </location>
</feature>
<proteinExistence type="inferred from homology"/>
<comment type="subcellular location">
    <subcellularLocation>
        <location evidence="1 7">Membrane</location>
        <topology evidence="1 7">Multi-pass membrane protein</topology>
    </subcellularLocation>
</comment>
<accession>A0ABD1MWA2</accession>
<feature type="transmembrane region" description="Helical" evidence="7">
    <location>
        <begin position="66"/>
        <end position="91"/>
    </location>
</feature>
<feature type="transmembrane region" description="Helical" evidence="7">
    <location>
        <begin position="220"/>
        <end position="238"/>
    </location>
</feature>
<evidence type="ECO:0000256" key="4">
    <source>
        <dbReference type="ARBA" id="ARBA00022692"/>
    </source>
</evidence>
<dbReference type="InterPro" id="IPR030182">
    <property type="entry name" value="PUP_plant"/>
</dbReference>
<comment type="similarity">
    <text evidence="2 7">Belongs to the purine permeases (TC 2.A.7.14) family.</text>
</comment>
<evidence type="ECO:0000256" key="8">
    <source>
        <dbReference type="SAM" id="MobiDB-lite"/>
    </source>
</evidence>
<feature type="transmembrane region" description="Helical" evidence="7">
    <location>
        <begin position="259"/>
        <end position="283"/>
    </location>
</feature>
<reference evidence="9 10" key="1">
    <citation type="submission" date="2024-08" db="EMBL/GenBank/DDBJ databases">
        <title>Insights into the chromosomal genome structure of Flemingia macrophylla.</title>
        <authorList>
            <person name="Ding Y."/>
            <person name="Zhao Y."/>
            <person name="Bi W."/>
            <person name="Wu M."/>
            <person name="Zhao G."/>
            <person name="Gong Y."/>
            <person name="Li W."/>
            <person name="Zhang P."/>
        </authorList>
    </citation>
    <scope>NUCLEOTIDE SEQUENCE [LARGE SCALE GENOMIC DNA]</scope>
    <source>
        <strain evidence="9">DYQJB</strain>
        <tissue evidence="9">Leaf</tissue>
    </source>
</reference>
<evidence type="ECO:0000256" key="5">
    <source>
        <dbReference type="ARBA" id="ARBA00022989"/>
    </source>
</evidence>
<dbReference type="PANTHER" id="PTHR31376:SF63">
    <property type="entry name" value="PURINE PERMEASE-RELATED"/>
    <property type="match status" value="1"/>
</dbReference>
<feature type="transmembrane region" description="Helical" evidence="7">
    <location>
        <begin position="295"/>
        <end position="313"/>
    </location>
</feature>
<feature type="region of interest" description="Disordered" evidence="8">
    <location>
        <begin position="1"/>
        <end position="57"/>
    </location>
</feature>
<dbReference type="Pfam" id="PF16913">
    <property type="entry name" value="PUNUT"/>
    <property type="match status" value="1"/>
</dbReference>
<name>A0ABD1MWA2_9FABA</name>
<evidence type="ECO:0000256" key="3">
    <source>
        <dbReference type="ARBA" id="ARBA00022448"/>
    </source>
</evidence>
<dbReference type="AlphaFoldDB" id="A0ABD1MWA2"/>
<feature type="transmembrane region" description="Helical" evidence="7">
    <location>
        <begin position="352"/>
        <end position="370"/>
    </location>
</feature>
<dbReference type="InterPro" id="IPR037185">
    <property type="entry name" value="EmrE-like"/>
</dbReference>
<gene>
    <name evidence="9" type="ORF">Fmac_008046</name>
</gene>
<keyword evidence="10" id="KW-1185">Reference proteome</keyword>
<keyword evidence="5 7" id="KW-1133">Transmembrane helix</keyword>
<evidence type="ECO:0000256" key="6">
    <source>
        <dbReference type="ARBA" id="ARBA00023136"/>
    </source>
</evidence>
<evidence type="ECO:0000313" key="10">
    <source>
        <dbReference type="Proteomes" id="UP001603857"/>
    </source>
</evidence>
<feature type="compositionally biased region" description="Basic and acidic residues" evidence="8">
    <location>
        <begin position="47"/>
        <end position="56"/>
    </location>
</feature>